<proteinExistence type="predicted"/>
<dbReference type="EMBL" id="CM055739">
    <property type="protein sequence ID" value="KAJ8003583.1"/>
    <property type="molecule type" value="Genomic_DNA"/>
</dbReference>
<sequence length="108" mass="11437">MKETRGDGTMADDTVRPRRQVPAGEMVDSDGAFGHTIRVALGRIPNALAFLLRADVWSDRACAGNTKRPALCSGDNGGMGVLPPRQLDLGESVKQRAGRPALPISPSL</sequence>
<comment type="caution">
    <text evidence="1">The sequence shown here is derived from an EMBL/GenBank/DDBJ whole genome shotgun (WGS) entry which is preliminary data.</text>
</comment>
<gene>
    <name evidence="1" type="ORF">DPEC_G00149850</name>
</gene>
<accession>A0ACC2GIM3</accession>
<protein>
    <submittedName>
        <fullName evidence="1">Uncharacterized protein</fullName>
    </submittedName>
</protein>
<evidence type="ECO:0000313" key="1">
    <source>
        <dbReference type="EMBL" id="KAJ8003583.1"/>
    </source>
</evidence>
<keyword evidence="2" id="KW-1185">Reference proteome</keyword>
<evidence type="ECO:0000313" key="2">
    <source>
        <dbReference type="Proteomes" id="UP001157502"/>
    </source>
</evidence>
<dbReference type="Proteomes" id="UP001157502">
    <property type="component" value="Chromosome 12"/>
</dbReference>
<organism evidence="1 2">
    <name type="scientific">Dallia pectoralis</name>
    <name type="common">Alaska blackfish</name>
    <dbReference type="NCBI Taxonomy" id="75939"/>
    <lineage>
        <taxon>Eukaryota</taxon>
        <taxon>Metazoa</taxon>
        <taxon>Chordata</taxon>
        <taxon>Craniata</taxon>
        <taxon>Vertebrata</taxon>
        <taxon>Euteleostomi</taxon>
        <taxon>Actinopterygii</taxon>
        <taxon>Neopterygii</taxon>
        <taxon>Teleostei</taxon>
        <taxon>Protacanthopterygii</taxon>
        <taxon>Esociformes</taxon>
        <taxon>Umbridae</taxon>
        <taxon>Dallia</taxon>
    </lineage>
</organism>
<reference evidence="1" key="1">
    <citation type="submission" date="2021-05" db="EMBL/GenBank/DDBJ databases">
        <authorList>
            <person name="Pan Q."/>
            <person name="Jouanno E."/>
            <person name="Zahm M."/>
            <person name="Klopp C."/>
            <person name="Cabau C."/>
            <person name="Louis A."/>
            <person name="Berthelot C."/>
            <person name="Parey E."/>
            <person name="Roest Crollius H."/>
            <person name="Montfort J."/>
            <person name="Robinson-Rechavi M."/>
            <person name="Bouchez O."/>
            <person name="Lampietro C."/>
            <person name="Lopez Roques C."/>
            <person name="Donnadieu C."/>
            <person name="Postlethwait J."/>
            <person name="Bobe J."/>
            <person name="Dillon D."/>
            <person name="Chandos A."/>
            <person name="von Hippel F."/>
            <person name="Guiguen Y."/>
        </authorList>
    </citation>
    <scope>NUCLEOTIDE SEQUENCE</scope>
    <source>
        <strain evidence="1">YG-Jan2019</strain>
    </source>
</reference>
<name>A0ACC2GIM3_DALPE</name>